<gene>
    <name evidence="2" type="ORF">MVEN_00082000</name>
</gene>
<keyword evidence="3" id="KW-1185">Reference proteome</keyword>
<evidence type="ECO:0000313" key="2">
    <source>
        <dbReference type="EMBL" id="KAF7372225.1"/>
    </source>
</evidence>
<dbReference type="EMBL" id="JACAZI010000001">
    <property type="protein sequence ID" value="KAF7372225.1"/>
    <property type="molecule type" value="Genomic_DNA"/>
</dbReference>
<feature type="compositionally biased region" description="Polar residues" evidence="1">
    <location>
        <begin position="328"/>
        <end position="338"/>
    </location>
</feature>
<proteinExistence type="predicted"/>
<reference evidence="2" key="1">
    <citation type="submission" date="2020-05" db="EMBL/GenBank/DDBJ databases">
        <title>Mycena genomes resolve the evolution of fungal bioluminescence.</title>
        <authorList>
            <person name="Tsai I.J."/>
        </authorList>
    </citation>
    <scope>NUCLEOTIDE SEQUENCE</scope>
    <source>
        <strain evidence="2">CCC161011</strain>
    </source>
</reference>
<dbReference type="AlphaFoldDB" id="A0A8H6Z440"/>
<accession>A0A8H6Z440</accession>
<dbReference type="OrthoDB" id="3023336at2759"/>
<dbReference type="Proteomes" id="UP000620124">
    <property type="component" value="Unassembled WGS sequence"/>
</dbReference>
<organism evidence="2 3">
    <name type="scientific">Mycena venus</name>
    <dbReference type="NCBI Taxonomy" id="2733690"/>
    <lineage>
        <taxon>Eukaryota</taxon>
        <taxon>Fungi</taxon>
        <taxon>Dikarya</taxon>
        <taxon>Basidiomycota</taxon>
        <taxon>Agaricomycotina</taxon>
        <taxon>Agaricomycetes</taxon>
        <taxon>Agaricomycetidae</taxon>
        <taxon>Agaricales</taxon>
        <taxon>Marasmiineae</taxon>
        <taxon>Mycenaceae</taxon>
        <taxon>Mycena</taxon>
    </lineage>
</organism>
<evidence type="ECO:0000313" key="3">
    <source>
        <dbReference type="Proteomes" id="UP000620124"/>
    </source>
</evidence>
<name>A0A8H6Z440_9AGAR</name>
<comment type="caution">
    <text evidence="2">The sequence shown here is derived from an EMBL/GenBank/DDBJ whole genome shotgun (WGS) entry which is preliminary data.</text>
</comment>
<protein>
    <submittedName>
        <fullName evidence="2">Uncharacterized protein</fullName>
    </submittedName>
</protein>
<sequence>MKLHDRRSFQFVWEELLSLVKRLTNQRLGFVSLHRGGTLLGVNADMEAAPLLGMADALLPTIDIPSVVEKVKDPIGVLTRNVRSCYSHVKRGFPDLSHLPCEDQDRIHNFMYLETPEDVEEFKIWIRTLPDPNGVLMRWWEHKEIHEWLLPGVIQCLSDMDPDAWHIMEATTNFGEAQHAANNKETGIGMGLVEYEALDTRRAAEIDIMLLSGNLHNPRNEVSHRYASRNARRVTASEKAKHARAVDEEIQAAEEAFADAQAHLKQIRAESKSNSSGRVRAPRARKSQPTKTDHAATKSSRRNGSTAQGSTTASTSVDNGTVPDETIPASTLTTSENATKPVRKHSGSTSLQSDAPPKRLKLGPLKGWGVERDGVNMSAIEYAQKHWDEFREEYPRNADCHSTRRH</sequence>
<feature type="compositionally biased region" description="Low complexity" evidence="1">
    <location>
        <begin position="304"/>
        <end position="316"/>
    </location>
</feature>
<evidence type="ECO:0000256" key="1">
    <source>
        <dbReference type="SAM" id="MobiDB-lite"/>
    </source>
</evidence>
<feature type="region of interest" description="Disordered" evidence="1">
    <location>
        <begin position="267"/>
        <end position="365"/>
    </location>
</feature>